<evidence type="ECO:0000313" key="3">
    <source>
        <dbReference type="EMBL" id="QRD07210.1"/>
    </source>
</evidence>
<dbReference type="Proteomes" id="UP000663193">
    <property type="component" value="Chromosome 22"/>
</dbReference>
<dbReference type="PANTHER" id="PTHR28083">
    <property type="entry name" value="GOOD FOR FULL DBP5 ACTIVITY PROTEIN 2"/>
    <property type="match status" value="1"/>
</dbReference>
<dbReference type="KEGG" id="pno:SNOG_12414"/>
<evidence type="ECO:0000259" key="2">
    <source>
        <dbReference type="Pfam" id="PF21762"/>
    </source>
</evidence>
<dbReference type="RefSeq" id="XP_001802637.1">
    <property type="nucleotide sequence ID" value="XM_001802585.1"/>
</dbReference>
<dbReference type="InterPro" id="IPR012337">
    <property type="entry name" value="RNaseH-like_sf"/>
</dbReference>
<dbReference type="VEuPathDB" id="FungiDB:JI435_124140"/>
<proteinExistence type="predicted"/>
<dbReference type="GO" id="GO:0003676">
    <property type="term" value="F:nucleic acid binding"/>
    <property type="evidence" value="ECO:0007669"/>
    <property type="project" value="InterPro"/>
</dbReference>
<protein>
    <recommendedName>
        <fullName evidence="2">Gfd2/YDR514C-like C-terminal domain-containing protein</fullName>
    </recommendedName>
</protein>
<sequence length="540" mass="60647">MTVHQGRIFHFSESHPIYIVTTELSTSYDKQVTTDLPSSYDRQLTTRTAHQPEPQLTTRLLIKRAMSASYATITSTPKPLPTPKERYDALIATYAAKPLRLVTLEVLGMLDTPLCAEDSPALPLVEHCVVVTVDTEAWTANTDQMTEIGIVIAEYKDGKEIGAEIGDYAENVMKKMKYHHLRICENAHLKTTSPWMRGPEGNRFGQSRFVTFAEARRILDRILNQPIISDDPDLAGLKRPIILVGHTLDHDTEHMQSTGLNYDFTQHATIVAEIDTQKLVRELSAWTAPDFPGNKIGLDVLCEQVFNFAHEDPHTALNDAARTIFCAVNLALRNWMAGRRRNMAKTMQAVATEIEEYSQDNFASAWGSVAFCTRCGGRDHTNILQQCAAPVYCLACERFGDTETHVRSHTERFCVHVAEFIGWKRRVIDARRKINYLPAGPPEGSHPPSKWRGIWPMESPEDVLVPERAATPPPGDFVRKPSDFEPVRPVGEKGVKVATMQSNARERAEKEKRVGKHVVRSVGVKKDGWKADDAWNGTAW</sequence>
<dbReference type="InterPro" id="IPR048519">
    <property type="entry name" value="Gfd2/YDR514C-like_C"/>
</dbReference>
<feature type="domain" description="Gfd2/YDR514C-like C-terminal" evidence="2">
    <location>
        <begin position="129"/>
        <end position="329"/>
    </location>
</feature>
<dbReference type="PANTHER" id="PTHR28083:SF1">
    <property type="entry name" value="GOOD FOR FULL DBP5 ACTIVITY PROTEIN 2"/>
    <property type="match status" value="1"/>
</dbReference>
<dbReference type="SUPFAM" id="SSF53098">
    <property type="entry name" value="Ribonuclease H-like"/>
    <property type="match status" value="1"/>
</dbReference>
<dbReference type="InterPro" id="IPR040151">
    <property type="entry name" value="Gfd2/YDR514C-like"/>
</dbReference>
<keyword evidence="4" id="KW-1185">Reference proteome</keyword>
<accession>A0A7U2ICG0</accession>
<dbReference type="Pfam" id="PF21762">
    <property type="entry name" value="DEDDh_C"/>
    <property type="match status" value="1"/>
</dbReference>
<feature type="compositionally biased region" description="Basic and acidic residues" evidence="1">
    <location>
        <begin position="477"/>
        <end position="495"/>
    </location>
</feature>
<feature type="region of interest" description="Disordered" evidence="1">
    <location>
        <begin position="472"/>
        <end position="495"/>
    </location>
</feature>
<organism evidence="3 4">
    <name type="scientific">Phaeosphaeria nodorum (strain SN15 / ATCC MYA-4574 / FGSC 10173)</name>
    <name type="common">Glume blotch fungus</name>
    <name type="synonym">Parastagonospora nodorum</name>
    <dbReference type="NCBI Taxonomy" id="321614"/>
    <lineage>
        <taxon>Eukaryota</taxon>
        <taxon>Fungi</taxon>
        <taxon>Dikarya</taxon>
        <taxon>Ascomycota</taxon>
        <taxon>Pezizomycotina</taxon>
        <taxon>Dothideomycetes</taxon>
        <taxon>Pleosporomycetidae</taxon>
        <taxon>Pleosporales</taxon>
        <taxon>Pleosporineae</taxon>
        <taxon>Phaeosphaeriaceae</taxon>
        <taxon>Parastagonospora</taxon>
    </lineage>
</organism>
<name>A0A7U2ICG0_PHANO</name>
<dbReference type="EMBL" id="CP069044">
    <property type="protein sequence ID" value="QRD07210.1"/>
    <property type="molecule type" value="Genomic_DNA"/>
</dbReference>
<dbReference type="InterPro" id="IPR036397">
    <property type="entry name" value="RNaseH_sf"/>
</dbReference>
<dbReference type="Gene3D" id="3.30.420.10">
    <property type="entry name" value="Ribonuclease H-like superfamily/Ribonuclease H"/>
    <property type="match status" value="1"/>
</dbReference>
<evidence type="ECO:0000313" key="4">
    <source>
        <dbReference type="Proteomes" id="UP000663193"/>
    </source>
</evidence>
<dbReference type="AlphaFoldDB" id="A0A7U2ICG0"/>
<dbReference type="OrthoDB" id="5953249at2759"/>
<reference evidence="4" key="1">
    <citation type="journal article" date="2021" name="BMC Genomics">
        <title>Chromosome-level genome assembly and manually-curated proteome of model necrotroph Parastagonospora nodorum Sn15 reveals a genome-wide trove of candidate effector homologs, and redundancy of virulence-related functions within an accessory chromosome.</title>
        <authorList>
            <person name="Bertazzoni S."/>
            <person name="Jones D.A.B."/>
            <person name="Phan H.T."/>
            <person name="Tan K.-C."/>
            <person name="Hane J.K."/>
        </authorList>
    </citation>
    <scope>NUCLEOTIDE SEQUENCE [LARGE SCALE GENOMIC DNA]</scope>
    <source>
        <strain evidence="4">SN15 / ATCC MYA-4574 / FGSC 10173)</strain>
    </source>
</reference>
<gene>
    <name evidence="3" type="ORF">JI435_124140</name>
</gene>
<evidence type="ECO:0000256" key="1">
    <source>
        <dbReference type="SAM" id="MobiDB-lite"/>
    </source>
</evidence>